<dbReference type="InterPro" id="IPR036322">
    <property type="entry name" value="WD40_repeat_dom_sf"/>
</dbReference>
<dbReference type="Proteomes" id="UP000813463">
    <property type="component" value="Chromosome 5"/>
</dbReference>
<evidence type="ECO:0000256" key="7">
    <source>
        <dbReference type="PROSITE-ProRule" id="PRU00221"/>
    </source>
</evidence>
<evidence type="ECO:0000313" key="8">
    <source>
        <dbReference type="Proteomes" id="UP000813463"/>
    </source>
</evidence>
<feature type="repeat" description="WD" evidence="7">
    <location>
        <begin position="902"/>
        <end position="916"/>
    </location>
</feature>
<feature type="repeat" description="WD" evidence="7">
    <location>
        <begin position="83"/>
        <end position="114"/>
    </location>
</feature>
<dbReference type="PROSITE" id="PS50294">
    <property type="entry name" value="WD_REPEATS_REGION"/>
    <property type="match status" value="1"/>
</dbReference>
<dbReference type="InterPro" id="IPR051973">
    <property type="entry name" value="tRNA_Anticodon_Mtase-Reg"/>
</dbReference>
<keyword evidence="5" id="KW-0677">Repeat</keyword>
<evidence type="ECO:0000256" key="1">
    <source>
        <dbReference type="ARBA" id="ARBA00004496"/>
    </source>
</evidence>
<dbReference type="InterPro" id="IPR015943">
    <property type="entry name" value="WD40/YVTN_repeat-like_dom_sf"/>
</dbReference>
<dbReference type="PANTHER" id="PTHR14344:SF3">
    <property type="entry name" value="WD REPEAT-CONTAINING PROTEIN 6"/>
    <property type="match status" value="1"/>
</dbReference>
<evidence type="ECO:0000256" key="2">
    <source>
        <dbReference type="ARBA" id="ARBA00022490"/>
    </source>
</evidence>
<sequence length="1202" mass="133478">MHVLKYKLQIERCLLYSMKIWGRDFRALLIASGTIFNEIVVWKLVQKNRKQPPTDVGQDPDSVFEDMHPLDCLHYEVDIISKLAGHQGSIFYLSWSSDGTKLVSVSDDRSARMWITNAEMDMTDDLTKLHGHYSAGPVLFGHGARIWDCCISDSFIVTAGEDCSCRVWGLDGKELRVIKEHIGRGIWRCLYDPNTSLLVTAGFDSAIKVHCLHSSFSAVSGESIKGVKEREAEVFRVCIPNSSGQSMLMDSKSEYVRCLKFARKDMIYVATNHGYLYHAKLSESGTVQWTELIRITEEVPLICMDLFSRNLSEFEDWISVGDGRGIVKVIKVVFRDGAPQVAVRISWSAEMERQLLGVYWCKALGSGFIFTSNPRGLVKLWKLSDSVSHDAVRNCDVYLVASFMSPFGARIMCLDASVEEEALVCGDLRGNLILFPLSKRILHDSSILSIEMTPLTYFKGAHGISTVCSISIVRLTSSLVEICSTGGDGCICYLEYNRDQQTVEFVGMRHAKELSLVQSFCSYRSSPDDSANISYAVGFSSTDFLIWNLLSETKVLQVKCGGWRRPHSYYVGQTPEICSGFAYVKDEIIYVHRYWIPDGEMKIFPRNLHLQFHGREIHSLCFIPDDVQCATHFLHPKLSWVATGGEDGTVRLTRYNHGTGKWALSNLLGEHVGGSAVRSLCFVSKIYSAETKIIEATDGTGGANNSLDKIENPCLLISVGAKRVLTSWLLKKSQRIEGDVSADGLEKKCDSHKSSPGHMSSMSFKWLSSDMPVKCVRTKKKAQSDGNLARPSDEVPGSEAVSSSMEIGLKQHGDAQDNDWRYLAVTSFLVNNAKSRFTVCFVVVACSDATLTLRALVLPYRYWFDVASLAPLSSPVLALQHAVAPLCQLYQGKMMTKNIYIIISGSTDGSIAFWDVTESIEAFMQRVSSLHLEKSIDFQKRPRTGRGSQGGRWWKSVDAHKETSADSVALKDKIVSNKDAVDESPEIMILKGKELSGNIEIASSKSGECFEDSCDGVSEIKAFHILHNIHQSGVNCLHLCCRNLGNGSPYSIVSGGDDQALSFLQFVVTPSPSRSNLDHMGKEGDTISKSGSPERTIQFGSNQSYSIKFLYQNKAIAAHSSAVKGVWTDGIWVFSTGLDQRVRCWKIQEHDNLTEYGHFITSVPEPEALDVRACGGNCYQVVVAGRGMQMVEITLCSKKDDQ</sequence>
<comment type="similarity">
    <text evidence="6">Belongs to the WD repeat WDR6 family.</text>
</comment>
<accession>A0ABM3QKL4</accession>
<dbReference type="InterPro" id="IPR001680">
    <property type="entry name" value="WD40_rpt"/>
</dbReference>
<reference evidence="9" key="2">
    <citation type="submission" date="2025-08" db="UniProtKB">
        <authorList>
            <consortium name="RefSeq"/>
        </authorList>
    </citation>
    <scope>IDENTIFICATION</scope>
    <source>
        <tissue evidence="9">Leaf</tissue>
    </source>
</reference>
<dbReference type="Pfam" id="PF00400">
    <property type="entry name" value="WD40"/>
    <property type="match status" value="4"/>
</dbReference>
<gene>
    <name evidence="9" type="primary">LOC110776284</name>
</gene>
<dbReference type="Gene3D" id="2.130.10.10">
    <property type="entry name" value="YVTN repeat-like/Quinoprotein amine dehydrogenase"/>
    <property type="match status" value="4"/>
</dbReference>
<dbReference type="RefSeq" id="XP_056683908.1">
    <property type="nucleotide sequence ID" value="XM_056827930.1"/>
</dbReference>
<dbReference type="PANTHER" id="PTHR14344">
    <property type="entry name" value="WD REPEAT PROTEIN"/>
    <property type="match status" value="1"/>
</dbReference>
<keyword evidence="3 7" id="KW-0853">WD repeat</keyword>
<keyword evidence="2" id="KW-0963">Cytoplasm</keyword>
<keyword evidence="4" id="KW-0819">tRNA processing</keyword>
<dbReference type="PROSITE" id="PS50082">
    <property type="entry name" value="WD_REPEATS_2"/>
    <property type="match status" value="2"/>
</dbReference>
<protein>
    <submittedName>
        <fullName evidence="9">Uncharacterized protein isoform X2</fullName>
    </submittedName>
</protein>
<dbReference type="SUPFAM" id="SSF50978">
    <property type="entry name" value="WD40 repeat-like"/>
    <property type="match status" value="2"/>
</dbReference>
<reference evidence="8" key="1">
    <citation type="journal article" date="2021" name="Nat. Commun.">
        <title>Genomic analyses provide insights into spinach domestication and the genetic basis of agronomic traits.</title>
        <authorList>
            <person name="Cai X."/>
            <person name="Sun X."/>
            <person name="Xu C."/>
            <person name="Sun H."/>
            <person name="Wang X."/>
            <person name="Ge C."/>
            <person name="Zhang Z."/>
            <person name="Wang Q."/>
            <person name="Fei Z."/>
            <person name="Jiao C."/>
            <person name="Wang Q."/>
        </authorList>
    </citation>
    <scope>NUCLEOTIDE SEQUENCE [LARGE SCALE GENOMIC DNA]</scope>
    <source>
        <strain evidence="8">cv. Varoflay</strain>
    </source>
</reference>
<organism evidence="8 9">
    <name type="scientific">Spinacia oleracea</name>
    <name type="common">Spinach</name>
    <dbReference type="NCBI Taxonomy" id="3562"/>
    <lineage>
        <taxon>Eukaryota</taxon>
        <taxon>Viridiplantae</taxon>
        <taxon>Streptophyta</taxon>
        <taxon>Embryophyta</taxon>
        <taxon>Tracheophyta</taxon>
        <taxon>Spermatophyta</taxon>
        <taxon>Magnoliopsida</taxon>
        <taxon>eudicotyledons</taxon>
        <taxon>Gunneridae</taxon>
        <taxon>Pentapetalae</taxon>
        <taxon>Caryophyllales</taxon>
        <taxon>Chenopodiaceae</taxon>
        <taxon>Chenopodioideae</taxon>
        <taxon>Anserineae</taxon>
        <taxon>Spinacia</taxon>
    </lineage>
</organism>
<evidence type="ECO:0000313" key="9">
    <source>
        <dbReference type="RefSeq" id="XP_056683908.1"/>
    </source>
</evidence>
<evidence type="ECO:0000256" key="3">
    <source>
        <dbReference type="ARBA" id="ARBA00022574"/>
    </source>
</evidence>
<name>A0ABM3QKL4_SPIOL</name>
<evidence type="ECO:0000256" key="5">
    <source>
        <dbReference type="ARBA" id="ARBA00022737"/>
    </source>
</evidence>
<proteinExistence type="inferred from homology"/>
<evidence type="ECO:0000256" key="4">
    <source>
        <dbReference type="ARBA" id="ARBA00022694"/>
    </source>
</evidence>
<evidence type="ECO:0000256" key="6">
    <source>
        <dbReference type="ARBA" id="ARBA00038255"/>
    </source>
</evidence>
<comment type="subcellular location">
    <subcellularLocation>
        <location evidence="1">Cytoplasm</location>
    </subcellularLocation>
</comment>
<dbReference type="SMART" id="SM00320">
    <property type="entry name" value="WD40"/>
    <property type="match status" value="8"/>
</dbReference>
<keyword evidence="8" id="KW-1185">Reference proteome</keyword>
<dbReference type="GeneID" id="110776284"/>